<dbReference type="RefSeq" id="WP_188749331.1">
    <property type="nucleotide sequence ID" value="NZ_BMIJ01000005.1"/>
</dbReference>
<dbReference type="EMBL" id="BMIJ01000005">
    <property type="protein sequence ID" value="GGC00075.1"/>
    <property type="molecule type" value="Genomic_DNA"/>
</dbReference>
<evidence type="ECO:0000313" key="2">
    <source>
        <dbReference type="EMBL" id="GGC00075.1"/>
    </source>
</evidence>
<organism evidence="2 3">
    <name type="scientific">Marinobacterium zhoushanense</name>
    <dbReference type="NCBI Taxonomy" id="1679163"/>
    <lineage>
        <taxon>Bacteria</taxon>
        <taxon>Pseudomonadati</taxon>
        <taxon>Pseudomonadota</taxon>
        <taxon>Gammaproteobacteria</taxon>
        <taxon>Oceanospirillales</taxon>
        <taxon>Oceanospirillaceae</taxon>
        <taxon>Marinobacterium</taxon>
    </lineage>
</organism>
<name>A0ABQ1KK32_9GAMM</name>
<comment type="caution">
    <text evidence="2">The sequence shown here is derived from an EMBL/GenBank/DDBJ whole genome shotgun (WGS) entry which is preliminary data.</text>
</comment>
<reference evidence="3" key="1">
    <citation type="journal article" date="2019" name="Int. J. Syst. Evol. Microbiol.">
        <title>The Global Catalogue of Microorganisms (GCM) 10K type strain sequencing project: providing services to taxonomists for standard genome sequencing and annotation.</title>
        <authorList>
            <consortium name="The Broad Institute Genomics Platform"/>
            <consortium name="The Broad Institute Genome Sequencing Center for Infectious Disease"/>
            <person name="Wu L."/>
            <person name="Ma J."/>
        </authorList>
    </citation>
    <scope>NUCLEOTIDE SEQUENCE [LARGE SCALE GENOMIC DNA]</scope>
    <source>
        <strain evidence="3">CGMCC 1.15341</strain>
    </source>
</reference>
<dbReference type="InterPro" id="IPR045556">
    <property type="entry name" value="DUF6351"/>
</dbReference>
<keyword evidence="3" id="KW-1185">Reference proteome</keyword>
<evidence type="ECO:0000259" key="1">
    <source>
        <dbReference type="Pfam" id="PF19878"/>
    </source>
</evidence>
<evidence type="ECO:0000313" key="3">
    <source>
        <dbReference type="Proteomes" id="UP000629025"/>
    </source>
</evidence>
<gene>
    <name evidence="2" type="ORF">GCM10011352_27870</name>
</gene>
<accession>A0ABQ1KK32</accession>
<protein>
    <recommendedName>
        <fullName evidence="1">DUF6351 domain-containing protein</fullName>
    </recommendedName>
</protein>
<dbReference type="Proteomes" id="UP000629025">
    <property type="component" value="Unassembled WGS sequence"/>
</dbReference>
<dbReference type="Pfam" id="PF19878">
    <property type="entry name" value="DUF6351"/>
    <property type="match status" value="1"/>
</dbReference>
<proteinExistence type="predicted"/>
<sequence>MKLYRPALLSGLLLVIAGSTWLLLPSEGSIQQRYGHMPKVLDAPPRPAVQYPPYQGPHPADWIRPEDPYRYPIEPGTVGPDQPLYSGPLRYPFACDGEHSGLGQPLVDNHNGYGIPVYKPAAEQDQDQRPIGYSKDCLYPTRIDYLYNRTGTNRFYPLSQAQDDIAQLNLNGQSLDFIVRVESGTINRFIYTITTLKGPEDTPLSPDMRYWNGDLVYQFKGGVGIGFRQGRMRMDDMAERRIDQLRQGYAIASSTGNHTSNHYNIWLAEETALRVKRQFIARYGKPRYTLGIGGSGGAIQQYLIGQNGSHLLDAGVALYAYPDMLTQTIYVFDCELLEYYFDRLARDHWSWPQRQRIEGLNALNNVEDERSWVYELAMLIHGGLPRFPLGTSECVRGWRGLTALVNNPRFIHFSPRFSKRLQKRIDWTYWEDLRHIFGSGADDYALQTWDNVGVQYGLRALRAGEISPATFLHLNANIGGWKPPGEMRDERYWRINGSSLFDFSPWSHHNMQLSPDGGRTPAQRSEASPEAIEAAFRSGLVFSGRLDIPIIDLRHYLEPELDMHHLSSAFSSRLRLRGAGQEQQQLIWVTEKPHAPIDEALRLLTQWLQQGQRPQQADDRCYRRDGSLIASGSGAWDGDWNGKPPGPCMRAYPIYGTSRSQAGEELRGDLFKCKLIDVDNALARGDYAPVDMSAYRDRLKQIFPQGVCDYSQPGIGQTGIGHRGIGKPD</sequence>
<feature type="domain" description="DUF6351" evidence="1">
    <location>
        <begin position="83"/>
        <end position="718"/>
    </location>
</feature>